<dbReference type="Gene3D" id="2.30.130.10">
    <property type="entry name" value="PUA domain"/>
    <property type="match status" value="1"/>
</dbReference>
<dbReference type="Pfam" id="PF01472">
    <property type="entry name" value="PUA"/>
    <property type="match status" value="1"/>
</dbReference>
<dbReference type="CDD" id="cd21149">
    <property type="entry name" value="PUA_archaeosine_TGT"/>
    <property type="match status" value="1"/>
</dbReference>
<dbReference type="InterPro" id="IPR015947">
    <property type="entry name" value="PUA-like_sf"/>
</dbReference>
<dbReference type="InterPro" id="IPR002478">
    <property type="entry name" value="PUA"/>
</dbReference>
<evidence type="ECO:0000259" key="1">
    <source>
        <dbReference type="SMART" id="SM00359"/>
    </source>
</evidence>
<dbReference type="InterPro" id="IPR004521">
    <property type="entry name" value="Uncharacterised_CHP00451"/>
</dbReference>
<protein>
    <recommendedName>
        <fullName evidence="1">PUA domain-containing protein</fullName>
    </recommendedName>
</protein>
<feature type="non-terminal residue" evidence="2">
    <location>
        <position position="1"/>
    </location>
</feature>
<dbReference type="InterPro" id="IPR036974">
    <property type="entry name" value="PUA_sf"/>
</dbReference>
<organism evidence="2">
    <name type="scientific">marine metagenome</name>
    <dbReference type="NCBI Taxonomy" id="408172"/>
    <lineage>
        <taxon>unclassified sequences</taxon>
        <taxon>metagenomes</taxon>
        <taxon>ecological metagenomes</taxon>
    </lineage>
</organism>
<evidence type="ECO:0000313" key="2">
    <source>
        <dbReference type="EMBL" id="SVE57126.1"/>
    </source>
</evidence>
<dbReference type="PROSITE" id="PS50890">
    <property type="entry name" value="PUA"/>
    <property type="match status" value="1"/>
</dbReference>
<accession>A0A383EJT3</accession>
<gene>
    <name evidence="2" type="ORF">METZ01_LOCUS509980</name>
</gene>
<dbReference type="EMBL" id="UINC01226581">
    <property type="protein sequence ID" value="SVE57126.1"/>
    <property type="molecule type" value="Genomic_DNA"/>
</dbReference>
<reference evidence="2" key="1">
    <citation type="submission" date="2018-05" db="EMBL/GenBank/DDBJ databases">
        <authorList>
            <person name="Lanie J.A."/>
            <person name="Ng W.-L."/>
            <person name="Kazmierczak K.M."/>
            <person name="Andrzejewski T.M."/>
            <person name="Davidsen T.M."/>
            <person name="Wayne K.J."/>
            <person name="Tettelin H."/>
            <person name="Glass J.I."/>
            <person name="Rusch D."/>
            <person name="Podicherti R."/>
            <person name="Tsui H.-C.T."/>
            <person name="Winkler M.E."/>
        </authorList>
    </citation>
    <scope>NUCLEOTIDE SEQUENCE</scope>
</reference>
<dbReference type="AlphaFoldDB" id="A0A383EJT3"/>
<feature type="domain" description="PUA" evidence="1">
    <location>
        <begin position="25"/>
        <end position="98"/>
    </location>
</feature>
<dbReference type="NCBIfam" id="TIGR00451">
    <property type="entry name" value="unchar_dom_2"/>
    <property type="match status" value="1"/>
</dbReference>
<sequence length="99" mass="11101">RIDGGLAITPYFAQILMKSKKFKENCIEIDNDSKPFVEEGRSVFCGHVVWCGKNIRIQSDVPVLYKNKVIAVGKAILSSEMMKEQRIGVAVKVRDSLKS</sequence>
<proteinExistence type="predicted"/>
<dbReference type="GO" id="GO:0003723">
    <property type="term" value="F:RNA binding"/>
    <property type="evidence" value="ECO:0007669"/>
    <property type="project" value="InterPro"/>
</dbReference>
<dbReference type="SUPFAM" id="SSF88697">
    <property type="entry name" value="PUA domain-like"/>
    <property type="match status" value="1"/>
</dbReference>
<dbReference type="SMART" id="SM00359">
    <property type="entry name" value="PUA"/>
    <property type="match status" value="1"/>
</dbReference>
<name>A0A383EJT3_9ZZZZ</name>